<reference evidence="7 10" key="2">
    <citation type="submission" date="2022-05" db="EMBL/GenBank/DDBJ databases">
        <title>Genome Sequencing of Bee-Associated Microbes.</title>
        <authorList>
            <person name="Dunlap C."/>
        </authorList>
    </citation>
    <scope>NUCLEOTIDE SEQUENCE [LARGE SCALE GENOMIC DNA]</scope>
    <source>
        <strain evidence="7 10">NRRL B-23120</strain>
    </source>
</reference>
<protein>
    <submittedName>
        <fullName evidence="8">Peptidase M23</fullName>
    </submittedName>
    <submittedName>
        <fullName evidence="7">Peptidoglycan DD-metalloendopeptidase family protein</fullName>
    </submittedName>
</protein>
<dbReference type="CDD" id="cd12797">
    <property type="entry name" value="M23_peptidase"/>
    <property type="match status" value="1"/>
</dbReference>
<dbReference type="Pfam" id="PF01551">
    <property type="entry name" value="Peptidase_M23"/>
    <property type="match status" value="1"/>
</dbReference>
<feature type="signal peptide" evidence="4">
    <location>
        <begin position="1"/>
        <end position="22"/>
    </location>
</feature>
<dbReference type="Proteomes" id="UP001527202">
    <property type="component" value="Unassembled WGS sequence"/>
</dbReference>
<dbReference type="GO" id="GO:0004222">
    <property type="term" value="F:metalloendopeptidase activity"/>
    <property type="evidence" value="ECO:0007669"/>
    <property type="project" value="TreeGrafter"/>
</dbReference>
<reference evidence="8 9" key="1">
    <citation type="submission" date="2018-01" db="EMBL/GenBank/DDBJ databases">
        <title>The whole genome sequencing and assembly of Paenibacillus chitinolyticus KCCM 41400 strain.</title>
        <authorList>
            <person name="Kim J.-Y."/>
            <person name="Park M.-K."/>
            <person name="Lee Y.-J."/>
            <person name="Yi H."/>
            <person name="Bahn Y.-S."/>
            <person name="Kim J.F."/>
            <person name="Lee D.-W."/>
        </authorList>
    </citation>
    <scope>NUCLEOTIDE SEQUENCE [LARGE SCALE GENOMIC DNA]</scope>
    <source>
        <strain evidence="8 9">KCCM 41400</strain>
    </source>
</reference>
<evidence type="ECO:0000313" key="10">
    <source>
        <dbReference type="Proteomes" id="UP001527202"/>
    </source>
</evidence>
<dbReference type="InterPro" id="IPR050570">
    <property type="entry name" value="Cell_wall_metabolism_enzyme"/>
</dbReference>
<feature type="domain" description="Peptidoglycan hydrolase PcsB coiled-coil" evidence="6">
    <location>
        <begin position="108"/>
        <end position="180"/>
    </location>
</feature>
<evidence type="ECO:0000256" key="3">
    <source>
        <dbReference type="SAM" id="MobiDB-lite"/>
    </source>
</evidence>
<evidence type="ECO:0000256" key="4">
    <source>
        <dbReference type="SAM" id="SignalP"/>
    </source>
</evidence>
<dbReference type="KEGG" id="pchi:PC41400_02810"/>
<feature type="region of interest" description="Disordered" evidence="3">
    <location>
        <begin position="269"/>
        <end position="292"/>
    </location>
</feature>
<dbReference type="EMBL" id="CP026520">
    <property type="protein sequence ID" value="QAV16683.1"/>
    <property type="molecule type" value="Genomic_DNA"/>
</dbReference>
<accession>A0A410WQR1</accession>
<keyword evidence="10" id="KW-1185">Reference proteome</keyword>
<dbReference type="SUPFAM" id="SSF51261">
    <property type="entry name" value="Duplicated hybrid motif"/>
    <property type="match status" value="1"/>
</dbReference>
<feature type="coiled-coil region" evidence="2">
    <location>
        <begin position="37"/>
        <end position="117"/>
    </location>
</feature>
<dbReference type="InterPro" id="IPR057309">
    <property type="entry name" value="PcsB_CC"/>
</dbReference>
<dbReference type="RefSeq" id="WP_053228777.1">
    <property type="nucleotide sequence ID" value="NZ_CP026520.1"/>
</dbReference>
<dbReference type="Gene3D" id="6.10.250.3150">
    <property type="match status" value="1"/>
</dbReference>
<feature type="chain" id="PRO_5038667490" evidence="4">
    <location>
        <begin position="23"/>
        <end position="421"/>
    </location>
</feature>
<dbReference type="InterPro" id="IPR011055">
    <property type="entry name" value="Dup_hybrid_motif"/>
</dbReference>
<name>A0A410WQR1_9BACL</name>
<organism evidence="8 9">
    <name type="scientific">Paenibacillus chitinolyticus</name>
    <dbReference type="NCBI Taxonomy" id="79263"/>
    <lineage>
        <taxon>Bacteria</taxon>
        <taxon>Bacillati</taxon>
        <taxon>Bacillota</taxon>
        <taxon>Bacilli</taxon>
        <taxon>Bacillales</taxon>
        <taxon>Paenibacillaceae</taxon>
        <taxon>Paenibacillus</taxon>
    </lineage>
</organism>
<dbReference type="EMBL" id="JAMDMJ010000010">
    <property type="protein sequence ID" value="MCY9596025.1"/>
    <property type="molecule type" value="Genomic_DNA"/>
</dbReference>
<keyword evidence="1 4" id="KW-0732">Signal</keyword>
<dbReference type="PANTHER" id="PTHR21666">
    <property type="entry name" value="PEPTIDASE-RELATED"/>
    <property type="match status" value="1"/>
</dbReference>
<gene>
    <name evidence="7" type="ORF">M5X16_09585</name>
    <name evidence="8" type="ORF">PC41400_02810</name>
</gene>
<evidence type="ECO:0000259" key="6">
    <source>
        <dbReference type="Pfam" id="PF24568"/>
    </source>
</evidence>
<dbReference type="GeneID" id="95373745"/>
<feature type="compositionally biased region" description="Gly residues" evidence="3">
    <location>
        <begin position="275"/>
        <end position="292"/>
    </location>
</feature>
<feature type="domain" description="M23ase beta-sheet core" evidence="5">
    <location>
        <begin position="319"/>
        <end position="415"/>
    </location>
</feature>
<dbReference type="Pfam" id="PF24568">
    <property type="entry name" value="CC_PcsB"/>
    <property type="match status" value="1"/>
</dbReference>
<dbReference type="Gene3D" id="2.70.70.10">
    <property type="entry name" value="Glucose Permease (Domain IIA)"/>
    <property type="match status" value="1"/>
</dbReference>
<keyword evidence="2" id="KW-0175">Coiled coil</keyword>
<dbReference type="OrthoDB" id="9805799at2"/>
<evidence type="ECO:0000313" key="7">
    <source>
        <dbReference type="EMBL" id="MCY9596025.1"/>
    </source>
</evidence>
<dbReference type="Proteomes" id="UP000288943">
    <property type="component" value="Chromosome"/>
</dbReference>
<evidence type="ECO:0000313" key="9">
    <source>
        <dbReference type="Proteomes" id="UP000288943"/>
    </source>
</evidence>
<sequence>MKKRLMPLVVALGISTTLLPYAVANGASNSAKIDQEISNMKKMKSAAEQKAKDVQNQLTQVQQEKQETAKDIETLMNQVDSATAKLSGLNVQIENTTEDLEDNAKQLDEAEKRVETRDELLKKRMRIMYENGSVSYLEVVLNSTSFSDFIDRMSALKSIVGQDKEILEANKKDRALVAEKKQQIEKQLAYVKNLYAQTETLKQDLLVKEKAKEVKIASLSAEQQHLEEISSDQEQAIMEYAKKESQLQAKKAADAKAAAAAAAAAASRNSSSIGGSSGSSGGGPATGSGGSMGYPLPKRVALSSGFGGRVDPINGSFAGHTGIDMPSPQGTDIYAAESGTVLVASEWSGYGNCVIIDHGGGVWTLYGHIRNGGIKVSKGQSVSRGEKIAEVGSTGRSTGNHLHFEVRINSKPVNPSSYIGY</sequence>
<evidence type="ECO:0000259" key="5">
    <source>
        <dbReference type="Pfam" id="PF01551"/>
    </source>
</evidence>
<evidence type="ECO:0000256" key="2">
    <source>
        <dbReference type="SAM" id="Coils"/>
    </source>
</evidence>
<evidence type="ECO:0000313" key="8">
    <source>
        <dbReference type="EMBL" id="QAV16683.1"/>
    </source>
</evidence>
<evidence type="ECO:0000256" key="1">
    <source>
        <dbReference type="ARBA" id="ARBA00022729"/>
    </source>
</evidence>
<dbReference type="PANTHER" id="PTHR21666:SF289">
    <property type="entry name" value="L-ALA--D-GLU ENDOPEPTIDASE"/>
    <property type="match status" value="1"/>
</dbReference>
<dbReference type="AlphaFoldDB" id="A0A410WQR1"/>
<dbReference type="InterPro" id="IPR016047">
    <property type="entry name" value="M23ase_b-sheet_dom"/>
</dbReference>
<proteinExistence type="predicted"/>